<keyword evidence="2" id="KW-1185">Reference proteome</keyword>
<dbReference type="Proteomes" id="UP001060085">
    <property type="component" value="Linkage Group LG03"/>
</dbReference>
<proteinExistence type="predicted"/>
<accession>A0ACC0BC10</accession>
<organism evidence="1 2">
    <name type="scientific">Catharanthus roseus</name>
    <name type="common">Madagascar periwinkle</name>
    <name type="synonym">Vinca rosea</name>
    <dbReference type="NCBI Taxonomy" id="4058"/>
    <lineage>
        <taxon>Eukaryota</taxon>
        <taxon>Viridiplantae</taxon>
        <taxon>Streptophyta</taxon>
        <taxon>Embryophyta</taxon>
        <taxon>Tracheophyta</taxon>
        <taxon>Spermatophyta</taxon>
        <taxon>Magnoliopsida</taxon>
        <taxon>eudicotyledons</taxon>
        <taxon>Gunneridae</taxon>
        <taxon>Pentapetalae</taxon>
        <taxon>asterids</taxon>
        <taxon>lamiids</taxon>
        <taxon>Gentianales</taxon>
        <taxon>Apocynaceae</taxon>
        <taxon>Rauvolfioideae</taxon>
        <taxon>Vinceae</taxon>
        <taxon>Catharanthinae</taxon>
        <taxon>Catharanthus</taxon>
    </lineage>
</organism>
<dbReference type="EMBL" id="CM044703">
    <property type="protein sequence ID" value="KAI5670185.1"/>
    <property type="molecule type" value="Genomic_DNA"/>
</dbReference>
<gene>
    <name evidence="1" type="ORF">M9H77_10549</name>
</gene>
<protein>
    <submittedName>
        <fullName evidence="1">Uncharacterized protein</fullName>
    </submittedName>
</protein>
<sequence>MDQSNNLKKSDEETTRRRSYPPLRLCYGGCGLLGDPAIGYLCSKCHRDLSCKIKNILPPASDCFTLGLIPTTITVPATNPFPCFRALAAAATTVTAGEKKDSNIIADSTTTNEKKKKRCDCCNKKIGFLGFECRCRRSFCSVHRYPETHDCTFDYKAAGRLAIAKENPVCKADKMKNRL</sequence>
<name>A0ACC0BC10_CATRO</name>
<evidence type="ECO:0000313" key="1">
    <source>
        <dbReference type="EMBL" id="KAI5670185.1"/>
    </source>
</evidence>
<evidence type="ECO:0000313" key="2">
    <source>
        <dbReference type="Proteomes" id="UP001060085"/>
    </source>
</evidence>
<comment type="caution">
    <text evidence="1">The sequence shown here is derived from an EMBL/GenBank/DDBJ whole genome shotgun (WGS) entry which is preliminary data.</text>
</comment>
<reference evidence="2" key="1">
    <citation type="journal article" date="2023" name="Nat. Plants">
        <title>Single-cell RNA sequencing provides a high-resolution roadmap for understanding the multicellular compartmentation of specialized metabolism.</title>
        <authorList>
            <person name="Sun S."/>
            <person name="Shen X."/>
            <person name="Li Y."/>
            <person name="Li Y."/>
            <person name="Wang S."/>
            <person name="Li R."/>
            <person name="Zhang H."/>
            <person name="Shen G."/>
            <person name="Guo B."/>
            <person name="Wei J."/>
            <person name="Xu J."/>
            <person name="St-Pierre B."/>
            <person name="Chen S."/>
            <person name="Sun C."/>
        </authorList>
    </citation>
    <scope>NUCLEOTIDE SEQUENCE [LARGE SCALE GENOMIC DNA]</scope>
</reference>